<evidence type="ECO:0000313" key="7">
    <source>
        <dbReference type="EMBL" id="HJG86596.1"/>
    </source>
</evidence>
<keyword evidence="2" id="KW-0805">Transcription regulation</keyword>
<sequence length="159" mass="18468">MTGQFQRESPFSYACDHYMDTVYRVAAHNAPSPEDAEDVTQEVFERLLTCRKGFADEEHLKAWLIRCTLNRCKNLFRNRREVALSEALPAPEREEGSVLEEVRRLPERYRNAIYLHYFEGYTAAEIAQIMGGTTSTALSWLRRGREALRKRMIGGFDDE</sequence>
<dbReference type="PANTHER" id="PTHR43133:SF60">
    <property type="entry name" value="RNA POLYMERASE SIGMA FACTOR SIGV"/>
    <property type="match status" value="1"/>
</dbReference>
<evidence type="ECO:0000256" key="3">
    <source>
        <dbReference type="ARBA" id="ARBA00023082"/>
    </source>
</evidence>
<evidence type="ECO:0000313" key="8">
    <source>
        <dbReference type="Proteomes" id="UP000760668"/>
    </source>
</evidence>
<comment type="caution">
    <text evidence="7">The sequence shown here is derived from an EMBL/GenBank/DDBJ whole genome shotgun (WGS) entry which is preliminary data.</text>
</comment>
<dbReference type="GO" id="GO:0006352">
    <property type="term" value="P:DNA-templated transcription initiation"/>
    <property type="evidence" value="ECO:0007669"/>
    <property type="project" value="InterPro"/>
</dbReference>
<name>A0A921MM24_9FIRM</name>
<dbReference type="AlphaFoldDB" id="A0A921MM24"/>
<gene>
    <name evidence="7" type="ORF">K8V01_06195</name>
</gene>
<dbReference type="NCBIfam" id="TIGR02937">
    <property type="entry name" value="sigma70-ECF"/>
    <property type="match status" value="1"/>
</dbReference>
<dbReference type="Pfam" id="PF08281">
    <property type="entry name" value="Sigma70_r4_2"/>
    <property type="match status" value="1"/>
</dbReference>
<evidence type="ECO:0000259" key="5">
    <source>
        <dbReference type="Pfam" id="PF04542"/>
    </source>
</evidence>
<dbReference type="RefSeq" id="WP_295368729.1">
    <property type="nucleotide sequence ID" value="NZ_DYUC01000059.1"/>
</dbReference>
<feature type="domain" description="RNA polymerase sigma factor 70 region 4 type 2" evidence="6">
    <location>
        <begin position="98"/>
        <end position="148"/>
    </location>
</feature>
<dbReference type="Gene3D" id="1.10.1740.10">
    <property type="match status" value="1"/>
</dbReference>
<keyword evidence="4" id="KW-0804">Transcription</keyword>
<dbReference type="Gene3D" id="1.10.10.10">
    <property type="entry name" value="Winged helix-like DNA-binding domain superfamily/Winged helix DNA-binding domain"/>
    <property type="match status" value="1"/>
</dbReference>
<dbReference type="Pfam" id="PF04542">
    <property type="entry name" value="Sigma70_r2"/>
    <property type="match status" value="1"/>
</dbReference>
<reference evidence="7" key="2">
    <citation type="submission" date="2021-09" db="EMBL/GenBank/DDBJ databases">
        <authorList>
            <person name="Gilroy R."/>
        </authorList>
    </citation>
    <scope>NUCLEOTIDE SEQUENCE</scope>
    <source>
        <strain evidence="7">CHK179-5677</strain>
    </source>
</reference>
<dbReference type="GO" id="GO:0003677">
    <property type="term" value="F:DNA binding"/>
    <property type="evidence" value="ECO:0007669"/>
    <property type="project" value="InterPro"/>
</dbReference>
<reference evidence="7" key="1">
    <citation type="journal article" date="2021" name="PeerJ">
        <title>Extensive microbial diversity within the chicken gut microbiome revealed by metagenomics and culture.</title>
        <authorList>
            <person name="Gilroy R."/>
            <person name="Ravi A."/>
            <person name="Getino M."/>
            <person name="Pursley I."/>
            <person name="Horton D.L."/>
            <person name="Alikhan N.F."/>
            <person name="Baker D."/>
            <person name="Gharbi K."/>
            <person name="Hall N."/>
            <person name="Watson M."/>
            <person name="Adriaenssens E.M."/>
            <person name="Foster-Nyarko E."/>
            <person name="Jarju S."/>
            <person name="Secka A."/>
            <person name="Antonio M."/>
            <person name="Oren A."/>
            <person name="Chaudhuri R.R."/>
            <person name="La Ragione R."/>
            <person name="Hildebrand F."/>
            <person name="Pallen M.J."/>
        </authorList>
    </citation>
    <scope>NUCLEOTIDE SEQUENCE</scope>
    <source>
        <strain evidence="7">CHK179-5677</strain>
    </source>
</reference>
<dbReference type="InterPro" id="IPR014284">
    <property type="entry name" value="RNA_pol_sigma-70_dom"/>
</dbReference>
<evidence type="ECO:0000256" key="1">
    <source>
        <dbReference type="ARBA" id="ARBA00010641"/>
    </source>
</evidence>
<dbReference type="GO" id="GO:0016987">
    <property type="term" value="F:sigma factor activity"/>
    <property type="evidence" value="ECO:0007669"/>
    <property type="project" value="UniProtKB-KW"/>
</dbReference>
<dbReference type="InterPro" id="IPR007627">
    <property type="entry name" value="RNA_pol_sigma70_r2"/>
</dbReference>
<evidence type="ECO:0000256" key="2">
    <source>
        <dbReference type="ARBA" id="ARBA00023015"/>
    </source>
</evidence>
<feature type="domain" description="RNA polymerase sigma-70 region 2" evidence="5">
    <location>
        <begin position="17"/>
        <end position="80"/>
    </location>
</feature>
<evidence type="ECO:0000256" key="4">
    <source>
        <dbReference type="ARBA" id="ARBA00023163"/>
    </source>
</evidence>
<proteinExistence type="inferred from homology"/>
<dbReference type="Proteomes" id="UP000760668">
    <property type="component" value="Unassembled WGS sequence"/>
</dbReference>
<protein>
    <submittedName>
        <fullName evidence="7">Sigma-70 family RNA polymerase sigma factor</fullName>
    </submittedName>
</protein>
<dbReference type="SUPFAM" id="SSF88946">
    <property type="entry name" value="Sigma2 domain of RNA polymerase sigma factors"/>
    <property type="match status" value="1"/>
</dbReference>
<dbReference type="InterPro" id="IPR039425">
    <property type="entry name" value="RNA_pol_sigma-70-like"/>
</dbReference>
<dbReference type="PANTHER" id="PTHR43133">
    <property type="entry name" value="RNA POLYMERASE ECF-TYPE SIGMA FACTO"/>
    <property type="match status" value="1"/>
</dbReference>
<evidence type="ECO:0000259" key="6">
    <source>
        <dbReference type="Pfam" id="PF08281"/>
    </source>
</evidence>
<dbReference type="InterPro" id="IPR013324">
    <property type="entry name" value="RNA_pol_sigma_r3/r4-like"/>
</dbReference>
<accession>A0A921MM24</accession>
<dbReference type="CDD" id="cd06171">
    <property type="entry name" value="Sigma70_r4"/>
    <property type="match status" value="1"/>
</dbReference>
<dbReference type="EMBL" id="DYUC01000059">
    <property type="protein sequence ID" value="HJG86596.1"/>
    <property type="molecule type" value="Genomic_DNA"/>
</dbReference>
<dbReference type="InterPro" id="IPR036388">
    <property type="entry name" value="WH-like_DNA-bd_sf"/>
</dbReference>
<dbReference type="InterPro" id="IPR013325">
    <property type="entry name" value="RNA_pol_sigma_r2"/>
</dbReference>
<keyword evidence="3" id="KW-0731">Sigma factor</keyword>
<dbReference type="SUPFAM" id="SSF88659">
    <property type="entry name" value="Sigma3 and sigma4 domains of RNA polymerase sigma factors"/>
    <property type="match status" value="1"/>
</dbReference>
<comment type="similarity">
    <text evidence="1">Belongs to the sigma-70 factor family. ECF subfamily.</text>
</comment>
<dbReference type="InterPro" id="IPR013249">
    <property type="entry name" value="RNA_pol_sigma70_r4_t2"/>
</dbReference>
<organism evidence="7 8">
    <name type="scientific">Pseudoflavonifractor capillosus</name>
    <dbReference type="NCBI Taxonomy" id="106588"/>
    <lineage>
        <taxon>Bacteria</taxon>
        <taxon>Bacillati</taxon>
        <taxon>Bacillota</taxon>
        <taxon>Clostridia</taxon>
        <taxon>Eubacteriales</taxon>
        <taxon>Oscillospiraceae</taxon>
        <taxon>Pseudoflavonifractor</taxon>
    </lineage>
</organism>